<evidence type="ECO:0000313" key="1">
    <source>
        <dbReference type="EMBL" id="CDW20332.1"/>
    </source>
</evidence>
<protein>
    <submittedName>
        <fullName evidence="1">Uncharacterized protein</fullName>
    </submittedName>
</protein>
<organism evidence="1">
    <name type="scientific">Lepeophtheirus salmonis</name>
    <name type="common">Salmon louse</name>
    <name type="synonym">Caligus salmonis</name>
    <dbReference type="NCBI Taxonomy" id="72036"/>
    <lineage>
        <taxon>Eukaryota</taxon>
        <taxon>Metazoa</taxon>
        <taxon>Ecdysozoa</taxon>
        <taxon>Arthropoda</taxon>
        <taxon>Crustacea</taxon>
        <taxon>Multicrustacea</taxon>
        <taxon>Hexanauplia</taxon>
        <taxon>Copepoda</taxon>
        <taxon>Siphonostomatoida</taxon>
        <taxon>Caligidae</taxon>
        <taxon>Lepeophtheirus</taxon>
    </lineage>
</organism>
<feature type="non-terminal residue" evidence="1">
    <location>
        <position position="1"/>
    </location>
</feature>
<dbReference type="AlphaFoldDB" id="A0A0K2T416"/>
<proteinExistence type="predicted"/>
<sequence length="69" mass="7152">ILSGNDGFPAAEEVLAPAAVLVLIHGIQVLGDSGFEGLCVWMIDTEGLPLDMHPKGVVKCLVIRAVGKA</sequence>
<reference evidence="1" key="1">
    <citation type="submission" date="2014-05" db="EMBL/GenBank/DDBJ databases">
        <authorList>
            <person name="Chronopoulou M."/>
        </authorList>
    </citation>
    <scope>NUCLEOTIDE SEQUENCE</scope>
    <source>
        <tissue evidence="1">Whole organism</tissue>
    </source>
</reference>
<accession>A0A0K2T416</accession>
<dbReference type="EMBL" id="HACA01002971">
    <property type="protein sequence ID" value="CDW20332.1"/>
    <property type="molecule type" value="Transcribed_RNA"/>
</dbReference>
<name>A0A0K2T416_LEPSM</name>